<evidence type="ECO:0000256" key="4">
    <source>
        <dbReference type="ARBA" id="ARBA00022692"/>
    </source>
</evidence>
<gene>
    <name evidence="8" type="ORF">FC695_22040</name>
</gene>
<reference evidence="8 9" key="1">
    <citation type="journal article" date="2019" name="Environ. Microbiol.">
        <title>An active ?-lactamase is a part of an orchestrated cell wall stress resistance network of Bacillus subtilis and related rhizosphere species.</title>
        <authorList>
            <person name="Bucher T."/>
            <person name="Keren-Paz A."/>
            <person name="Hausser J."/>
            <person name="Olender T."/>
            <person name="Cytryn E."/>
            <person name="Kolodkin-Gal I."/>
        </authorList>
    </citation>
    <scope>NUCLEOTIDE SEQUENCE [LARGE SCALE GENOMIC DNA]</scope>
    <source>
        <strain evidence="8 9">I32</strain>
    </source>
</reference>
<dbReference type="EMBL" id="SZOH01001634">
    <property type="protein sequence ID" value="TKJ00259.1"/>
    <property type="molecule type" value="Genomic_DNA"/>
</dbReference>
<dbReference type="Pfam" id="PF00860">
    <property type="entry name" value="Xan_ur_permease"/>
    <property type="match status" value="1"/>
</dbReference>
<comment type="subcellular location">
    <subcellularLocation>
        <location evidence="1">Membrane</location>
        <topology evidence="1">Multi-pass membrane protein</topology>
    </subcellularLocation>
</comment>
<dbReference type="PANTHER" id="PTHR42810">
    <property type="entry name" value="PURINE PERMEASE C1399.01C-RELATED"/>
    <property type="match status" value="1"/>
</dbReference>
<keyword evidence="4 7" id="KW-0812">Transmembrane</keyword>
<comment type="caution">
    <text evidence="8">The sequence shown here is derived from an EMBL/GenBank/DDBJ whole genome shotgun (WGS) entry which is preliminary data.</text>
</comment>
<dbReference type="NCBIfam" id="NF037981">
    <property type="entry name" value="NCS2_1"/>
    <property type="match status" value="1"/>
</dbReference>
<proteinExistence type="inferred from homology"/>
<feature type="transmembrane region" description="Helical" evidence="7">
    <location>
        <begin position="12"/>
        <end position="38"/>
    </location>
</feature>
<evidence type="ECO:0000313" key="9">
    <source>
        <dbReference type="Proteomes" id="UP000308444"/>
    </source>
</evidence>
<dbReference type="InterPro" id="IPR006043">
    <property type="entry name" value="NCS2"/>
</dbReference>
<evidence type="ECO:0000256" key="6">
    <source>
        <dbReference type="ARBA" id="ARBA00023136"/>
    </source>
</evidence>
<name>A0A9X9F516_BACCE</name>
<dbReference type="GO" id="GO:0042907">
    <property type="term" value="F:xanthine transmembrane transporter activity"/>
    <property type="evidence" value="ECO:0007669"/>
    <property type="project" value="TreeGrafter"/>
</dbReference>
<protein>
    <submittedName>
        <fullName evidence="8">Xanthine permease</fullName>
    </submittedName>
</protein>
<evidence type="ECO:0000256" key="5">
    <source>
        <dbReference type="ARBA" id="ARBA00022989"/>
    </source>
</evidence>
<evidence type="ECO:0000256" key="3">
    <source>
        <dbReference type="ARBA" id="ARBA00022448"/>
    </source>
</evidence>
<keyword evidence="6 7" id="KW-0472">Membrane</keyword>
<comment type="similarity">
    <text evidence="2">Belongs to the nucleobase:cation symporter-2 (NCS2) (TC 2.A.40) family.</text>
</comment>
<accession>A0A9X9F516</accession>
<evidence type="ECO:0000313" key="8">
    <source>
        <dbReference type="EMBL" id="TKJ00259.1"/>
    </source>
</evidence>
<dbReference type="AlphaFoldDB" id="A0A9X9F516"/>
<organism evidence="8 9">
    <name type="scientific">Bacillus cereus</name>
    <dbReference type="NCBI Taxonomy" id="1396"/>
    <lineage>
        <taxon>Bacteria</taxon>
        <taxon>Bacillati</taxon>
        <taxon>Bacillota</taxon>
        <taxon>Bacilli</taxon>
        <taxon>Bacillales</taxon>
        <taxon>Bacillaceae</taxon>
        <taxon>Bacillus</taxon>
        <taxon>Bacillus cereus group</taxon>
    </lineage>
</organism>
<sequence>MNKKYFNTSFNILQWFVFLLANAIALPIIIGGIFHLPIEDVPTLMQRTFLVVGVSSFIQSWLGHRYPIADGPAGSWVSIFV</sequence>
<feature type="non-terminal residue" evidence="8">
    <location>
        <position position="81"/>
    </location>
</feature>
<keyword evidence="5 7" id="KW-1133">Transmembrane helix</keyword>
<evidence type="ECO:0000256" key="1">
    <source>
        <dbReference type="ARBA" id="ARBA00004141"/>
    </source>
</evidence>
<dbReference type="Proteomes" id="UP000308444">
    <property type="component" value="Unassembled WGS sequence"/>
</dbReference>
<evidence type="ECO:0000256" key="2">
    <source>
        <dbReference type="ARBA" id="ARBA00008821"/>
    </source>
</evidence>
<dbReference type="GO" id="GO:0005886">
    <property type="term" value="C:plasma membrane"/>
    <property type="evidence" value="ECO:0007669"/>
    <property type="project" value="TreeGrafter"/>
</dbReference>
<evidence type="ECO:0000256" key="7">
    <source>
        <dbReference type="SAM" id="Phobius"/>
    </source>
</evidence>
<keyword evidence="3" id="KW-0813">Transport</keyword>
<dbReference type="PANTHER" id="PTHR42810:SF1">
    <property type="entry name" value="PURINE PERMEASE YWDJ-RELATED"/>
    <property type="match status" value="1"/>
</dbReference>